<evidence type="ECO:0000313" key="3">
    <source>
        <dbReference type="Proteomes" id="UP000319817"/>
    </source>
</evidence>
<name>A0A517P0Y0_9BACT</name>
<proteinExistence type="predicted"/>
<feature type="compositionally biased region" description="Basic and acidic residues" evidence="1">
    <location>
        <begin position="116"/>
        <end position="127"/>
    </location>
</feature>
<protein>
    <submittedName>
        <fullName evidence="2">Uncharacterized protein</fullName>
    </submittedName>
</protein>
<keyword evidence="3" id="KW-1185">Reference proteome</keyword>
<accession>A0A517P0Y0</accession>
<gene>
    <name evidence="2" type="ORF">K239x_50540</name>
</gene>
<feature type="region of interest" description="Disordered" evidence="1">
    <location>
        <begin position="99"/>
        <end position="127"/>
    </location>
</feature>
<sequence length="127" mass="13842">MFKCYFCEQITPPKTTRHSVVIELREKRYSTRRRETKRTGGGGGGRGGFRSREEPVQDRGGKGQEISKEVPACPACAAKHHEAKVIAAEVVMPTDAATETNLDAATEATTDAVTETADKETNSSEQE</sequence>
<dbReference type="RefSeq" id="WP_145420840.1">
    <property type="nucleotide sequence ID" value="NZ_CP036526.1"/>
</dbReference>
<feature type="compositionally biased region" description="Gly residues" evidence="1">
    <location>
        <begin position="39"/>
        <end position="48"/>
    </location>
</feature>
<evidence type="ECO:0000313" key="2">
    <source>
        <dbReference type="EMBL" id="QDT13039.1"/>
    </source>
</evidence>
<evidence type="ECO:0000256" key="1">
    <source>
        <dbReference type="SAM" id="MobiDB-lite"/>
    </source>
</evidence>
<feature type="compositionally biased region" description="Low complexity" evidence="1">
    <location>
        <begin position="99"/>
        <end position="115"/>
    </location>
</feature>
<feature type="compositionally biased region" description="Basic and acidic residues" evidence="1">
    <location>
        <begin position="50"/>
        <end position="67"/>
    </location>
</feature>
<dbReference type="Proteomes" id="UP000319817">
    <property type="component" value="Chromosome"/>
</dbReference>
<feature type="region of interest" description="Disordered" evidence="1">
    <location>
        <begin position="29"/>
        <end position="67"/>
    </location>
</feature>
<dbReference type="AlphaFoldDB" id="A0A517P0Y0"/>
<dbReference type="EMBL" id="CP036526">
    <property type="protein sequence ID" value="QDT13039.1"/>
    <property type="molecule type" value="Genomic_DNA"/>
</dbReference>
<reference evidence="2 3" key="1">
    <citation type="submission" date="2019-02" db="EMBL/GenBank/DDBJ databases">
        <title>Deep-cultivation of Planctomycetes and their phenomic and genomic characterization uncovers novel biology.</title>
        <authorList>
            <person name="Wiegand S."/>
            <person name="Jogler M."/>
            <person name="Boedeker C."/>
            <person name="Pinto D."/>
            <person name="Vollmers J."/>
            <person name="Rivas-Marin E."/>
            <person name="Kohn T."/>
            <person name="Peeters S.H."/>
            <person name="Heuer A."/>
            <person name="Rast P."/>
            <person name="Oberbeckmann S."/>
            <person name="Bunk B."/>
            <person name="Jeske O."/>
            <person name="Meyerdierks A."/>
            <person name="Storesund J.E."/>
            <person name="Kallscheuer N."/>
            <person name="Luecker S."/>
            <person name="Lage O.M."/>
            <person name="Pohl T."/>
            <person name="Merkel B.J."/>
            <person name="Hornburger P."/>
            <person name="Mueller R.-W."/>
            <person name="Bruemmer F."/>
            <person name="Labrenz M."/>
            <person name="Spormann A.M."/>
            <person name="Op den Camp H."/>
            <person name="Overmann J."/>
            <person name="Amann R."/>
            <person name="Jetten M.S.M."/>
            <person name="Mascher T."/>
            <person name="Medema M.H."/>
            <person name="Devos D.P."/>
            <person name="Kaster A.-K."/>
            <person name="Ovreas L."/>
            <person name="Rohde M."/>
            <person name="Galperin M.Y."/>
            <person name="Jogler C."/>
        </authorList>
    </citation>
    <scope>NUCLEOTIDE SEQUENCE [LARGE SCALE GENOMIC DNA]</scope>
    <source>
        <strain evidence="2 3">K23_9</strain>
    </source>
</reference>
<organism evidence="2 3">
    <name type="scientific">Stieleria marina</name>
    <dbReference type="NCBI Taxonomy" id="1930275"/>
    <lineage>
        <taxon>Bacteria</taxon>
        <taxon>Pseudomonadati</taxon>
        <taxon>Planctomycetota</taxon>
        <taxon>Planctomycetia</taxon>
        <taxon>Pirellulales</taxon>
        <taxon>Pirellulaceae</taxon>
        <taxon>Stieleria</taxon>
    </lineage>
</organism>